<name>A0A1I7U1A7_9PELO</name>
<dbReference type="eggNOG" id="ENOG502TK42">
    <property type="taxonomic scope" value="Eukaryota"/>
</dbReference>
<sequence length="242" mass="28507">MDVFDCSFGVIDLDIKPPLTDDGLILFVNWLNEMKTELRTVTIEAGNLETFEIFMNGFRKSIGFLLVNDTCYHFDHIKRLNLEVKFLFCLFGPYIHLDLLLSLDCKKIIAEGEINLTAVELNVFLRSWQEGKTNRKLEIFQVKTDEEEDIKEVLRGCGAEIMDPRTTKLKFWDSVYGWITLIHGGIHFRRNDGRLAVIDINKNSTYGEVVPEENIQKYLRERVTWNSEDFRWAERRFNIYFF</sequence>
<protein>
    <submittedName>
        <fullName evidence="3">FBA_2 domain-containing protein</fullName>
    </submittedName>
</protein>
<dbReference type="InterPro" id="IPR012885">
    <property type="entry name" value="F-box_Sdz-33"/>
</dbReference>
<feature type="domain" description="Sdz-33 F-box" evidence="1">
    <location>
        <begin position="86"/>
        <end position="142"/>
    </location>
</feature>
<evidence type="ECO:0000259" key="1">
    <source>
        <dbReference type="Pfam" id="PF07735"/>
    </source>
</evidence>
<dbReference type="PANTHER" id="PTHR21503">
    <property type="entry name" value="F-BOX-CONTAINING HYPOTHETICAL PROTEIN C.ELEGANS"/>
    <property type="match status" value="1"/>
</dbReference>
<evidence type="ECO:0000313" key="3">
    <source>
        <dbReference type="WBParaSite" id="Csp11.Scaffold629.g13851.t1"/>
    </source>
</evidence>
<dbReference type="AlphaFoldDB" id="A0A1I7U1A7"/>
<keyword evidence="2" id="KW-1185">Reference proteome</keyword>
<organism evidence="2 3">
    <name type="scientific">Caenorhabditis tropicalis</name>
    <dbReference type="NCBI Taxonomy" id="1561998"/>
    <lineage>
        <taxon>Eukaryota</taxon>
        <taxon>Metazoa</taxon>
        <taxon>Ecdysozoa</taxon>
        <taxon>Nematoda</taxon>
        <taxon>Chromadorea</taxon>
        <taxon>Rhabditida</taxon>
        <taxon>Rhabditina</taxon>
        <taxon>Rhabditomorpha</taxon>
        <taxon>Rhabditoidea</taxon>
        <taxon>Rhabditidae</taxon>
        <taxon>Peloderinae</taxon>
        <taxon>Caenorhabditis</taxon>
    </lineage>
</organism>
<proteinExistence type="predicted"/>
<evidence type="ECO:0000313" key="2">
    <source>
        <dbReference type="Proteomes" id="UP000095282"/>
    </source>
</evidence>
<accession>A0A1I7U1A7</accession>
<dbReference type="Proteomes" id="UP000095282">
    <property type="component" value="Unplaced"/>
</dbReference>
<dbReference type="Pfam" id="PF07735">
    <property type="entry name" value="FBA_2"/>
    <property type="match status" value="1"/>
</dbReference>
<reference evidence="3" key="1">
    <citation type="submission" date="2016-11" db="UniProtKB">
        <authorList>
            <consortium name="WormBaseParasite"/>
        </authorList>
    </citation>
    <scope>IDENTIFICATION</scope>
</reference>
<dbReference type="PANTHER" id="PTHR21503:SF48">
    <property type="entry name" value="F-BOX ASSOCIATED DOMAIN-CONTAINING PROTEIN-RELATED"/>
    <property type="match status" value="1"/>
</dbReference>
<dbReference type="WBParaSite" id="Csp11.Scaffold629.g13851.t1">
    <property type="protein sequence ID" value="Csp11.Scaffold629.g13851.t1"/>
    <property type="gene ID" value="Csp11.Scaffold629.g13851"/>
</dbReference>